<dbReference type="InterPro" id="IPR009003">
    <property type="entry name" value="Peptidase_S1_PA"/>
</dbReference>
<dbReference type="EMBL" id="CP036287">
    <property type="protein sequence ID" value="QDU66678.1"/>
    <property type="molecule type" value="Genomic_DNA"/>
</dbReference>
<keyword evidence="2" id="KW-0378">Hydrolase</keyword>
<dbReference type="PANTHER" id="PTHR36234">
    <property type="entry name" value="LYSYL ENDOPEPTIDASE"/>
    <property type="match status" value="1"/>
</dbReference>
<dbReference type="Pfam" id="PF13365">
    <property type="entry name" value="Trypsin_2"/>
    <property type="match status" value="1"/>
</dbReference>
<gene>
    <name evidence="2" type="ORF">Pla133_17540</name>
</gene>
<dbReference type="SUPFAM" id="SSF50494">
    <property type="entry name" value="Trypsin-like serine proteases"/>
    <property type="match status" value="1"/>
</dbReference>
<dbReference type="AlphaFoldDB" id="A0A518BI72"/>
<proteinExistence type="predicted"/>
<dbReference type="KEGG" id="pbap:Pla133_17540"/>
<evidence type="ECO:0000313" key="3">
    <source>
        <dbReference type="Proteomes" id="UP000316921"/>
    </source>
</evidence>
<keyword evidence="2" id="KW-0645">Protease</keyword>
<protein>
    <submittedName>
        <fullName evidence="2">Protease 1</fullName>
        <ecNumber evidence="2">3.4.21.50</ecNumber>
    </submittedName>
</protein>
<accession>A0A518BI72</accession>
<dbReference type="InterPro" id="IPR043504">
    <property type="entry name" value="Peptidase_S1_PA_chymotrypsin"/>
</dbReference>
<reference evidence="2 3" key="1">
    <citation type="submission" date="2019-02" db="EMBL/GenBank/DDBJ databases">
        <title>Deep-cultivation of Planctomycetes and their phenomic and genomic characterization uncovers novel biology.</title>
        <authorList>
            <person name="Wiegand S."/>
            <person name="Jogler M."/>
            <person name="Boedeker C."/>
            <person name="Pinto D."/>
            <person name="Vollmers J."/>
            <person name="Rivas-Marin E."/>
            <person name="Kohn T."/>
            <person name="Peeters S.H."/>
            <person name="Heuer A."/>
            <person name="Rast P."/>
            <person name="Oberbeckmann S."/>
            <person name="Bunk B."/>
            <person name="Jeske O."/>
            <person name="Meyerdierks A."/>
            <person name="Storesund J.E."/>
            <person name="Kallscheuer N."/>
            <person name="Luecker S."/>
            <person name="Lage O.M."/>
            <person name="Pohl T."/>
            <person name="Merkel B.J."/>
            <person name="Hornburger P."/>
            <person name="Mueller R.-W."/>
            <person name="Bruemmer F."/>
            <person name="Labrenz M."/>
            <person name="Spormann A.M."/>
            <person name="Op den Camp H."/>
            <person name="Overmann J."/>
            <person name="Amann R."/>
            <person name="Jetten M.S.M."/>
            <person name="Mascher T."/>
            <person name="Medema M.H."/>
            <person name="Devos D.P."/>
            <person name="Kaster A.-K."/>
            <person name="Ovreas L."/>
            <person name="Rohde M."/>
            <person name="Galperin M.Y."/>
            <person name="Jogler C."/>
        </authorList>
    </citation>
    <scope>NUCLEOTIDE SEQUENCE [LARGE SCALE GENOMIC DNA]</scope>
    <source>
        <strain evidence="2 3">Pla133</strain>
    </source>
</reference>
<dbReference type="Proteomes" id="UP000316921">
    <property type="component" value="Chromosome"/>
</dbReference>
<dbReference type="EC" id="3.4.21.50" evidence="2"/>
<dbReference type="GO" id="GO:0006508">
    <property type="term" value="P:proteolysis"/>
    <property type="evidence" value="ECO:0007669"/>
    <property type="project" value="UniProtKB-KW"/>
</dbReference>
<dbReference type="GO" id="GO:0008233">
    <property type="term" value="F:peptidase activity"/>
    <property type="evidence" value="ECO:0007669"/>
    <property type="project" value="UniProtKB-KW"/>
</dbReference>
<evidence type="ECO:0000313" key="2">
    <source>
        <dbReference type="EMBL" id="QDU66678.1"/>
    </source>
</evidence>
<evidence type="ECO:0000256" key="1">
    <source>
        <dbReference type="SAM" id="SignalP"/>
    </source>
</evidence>
<feature type="chain" id="PRO_5021711865" evidence="1">
    <location>
        <begin position="22"/>
        <end position="658"/>
    </location>
</feature>
<name>A0A518BI72_9BACT</name>
<dbReference type="RefSeq" id="WP_145064494.1">
    <property type="nucleotide sequence ID" value="NZ_CP036287.1"/>
</dbReference>
<sequence length="658" mass="69273" precursor="true">MRKLTLGIGLALAASPSLALAQIESPGSPAALLADLRTDAVPIEFVQPPDVGFLKAEDATRTEPGPLRYGALLPVDINPAENGVWDQLSDGSMVWRFKVYSPGAKSIGLEFSDYWIPEGAEIFLYDDTLEQVHGAYTSINNQPHDQIQFAPFPGDSVIFEYVQPADVDARPRLELGTVIYDYMDLFALEAELILENEGQGIGAGACDVNVNCPEGDPFPLQKRSVVRTLSGGGLCSAVLVNNTAGDQTRYVLSAWHCGQSSNTVFRFNYQTANCTGGSAPTGQQVSGATQLVSNQASDGRIMRINNNIPASYNPFYAGWSRSTTNPSFAMSMHHPGGGPKQIAIDGNGATKANVNIGGIGVVPSWRVVFSPGTTEGGSSGSPLFDQNDRVRGTLSGGPAGTCQAEGFYARLYDFWNNVNIAQYLDPLGSGATAIDGFDPNNPGGGGGTFPDITSISPTFITAVNPTSPVSVTLTGTGFEDITSVEVNGVPLSAFPPEFSVPNDTTLVVTLQPPYNAGTINIKAIEGTQSDNIDLSVTFNTTPTIDLVSSDPNFLLSAFPLEIYMGGFPGDSHFLLLSTSLIPSTVPGIFSAGIGNNLTNLFGLGVFTVNPATGYAKVEGPFTGIPTGTKLYFQSGVLSAVLPSLPLTMSNIESGTVLF</sequence>
<keyword evidence="3" id="KW-1185">Reference proteome</keyword>
<keyword evidence="1" id="KW-0732">Signal</keyword>
<dbReference type="Gene3D" id="2.40.10.10">
    <property type="entry name" value="Trypsin-like serine proteases"/>
    <property type="match status" value="2"/>
</dbReference>
<organism evidence="2 3">
    <name type="scientific">Engelhardtia mirabilis</name>
    <dbReference type="NCBI Taxonomy" id="2528011"/>
    <lineage>
        <taxon>Bacteria</taxon>
        <taxon>Pseudomonadati</taxon>
        <taxon>Planctomycetota</taxon>
        <taxon>Planctomycetia</taxon>
        <taxon>Planctomycetia incertae sedis</taxon>
        <taxon>Engelhardtia</taxon>
    </lineage>
</organism>
<feature type="signal peptide" evidence="1">
    <location>
        <begin position="1"/>
        <end position="21"/>
    </location>
</feature>
<dbReference type="PANTHER" id="PTHR36234:SF5">
    <property type="entry name" value="LYSYL ENDOPEPTIDASE"/>
    <property type="match status" value="1"/>
</dbReference>